<evidence type="ECO:0000256" key="7">
    <source>
        <dbReference type="SAM" id="SignalP"/>
    </source>
</evidence>
<dbReference type="Pfam" id="PF08085">
    <property type="entry name" value="Entericidin"/>
    <property type="match status" value="1"/>
</dbReference>
<feature type="chain" id="PRO_5046756170" evidence="7">
    <location>
        <begin position="18"/>
        <end position="44"/>
    </location>
</feature>
<keyword evidence="2" id="KW-1003">Cell membrane</keyword>
<keyword evidence="5" id="KW-0564">Palmitate</keyword>
<keyword evidence="4" id="KW-0472">Membrane</keyword>
<evidence type="ECO:0000256" key="5">
    <source>
        <dbReference type="ARBA" id="ARBA00023139"/>
    </source>
</evidence>
<evidence type="ECO:0000256" key="3">
    <source>
        <dbReference type="ARBA" id="ARBA00022729"/>
    </source>
</evidence>
<dbReference type="EMBL" id="JBIWXY010000002">
    <property type="protein sequence ID" value="MFJ5446669.1"/>
    <property type="molecule type" value="Genomic_DNA"/>
</dbReference>
<accession>A0ABW8GMK9</accession>
<protein>
    <submittedName>
        <fullName evidence="8">Entericidin A/B family lipoprotein</fullName>
    </submittedName>
</protein>
<comment type="similarity">
    <text evidence="1">Belongs to the EcnA/EcnB lipoprotein family.</text>
</comment>
<proteinExistence type="inferred from homology"/>
<evidence type="ECO:0000313" key="8">
    <source>
        <dbReference type="EMBL" id="MFJ5446669.1"/>
    </source>
</evidence>
<gene>
    <name evidence="8" type="ORF">ACIKP9_10565</name>
</gene>
<dbReference type="InterPro" id="IPR012556">
    <property type="entry name" value="Entericidin"/>
</dbReference>
<evidence type="ECO:0000256" key="1">
    <source>
        <dbReference type="ARBA" id="ARBA00010296"/>
    </source>
</evidence>
<dbReference type="PROSITE" id="PS51257">
    <property type="entry name" value="PROKAR_LIPOPROTEIN"/>
    <property type="match status" value="1"/>
</dbReference>
<keyword evidence="3 7" id="KW-0732">Signal</keyword>
<organism evidence="8 9">
    <name type="scientific">Methylobacillus methanolivorans</name>
    <dbReference type="NCBI Taxonomy" id="1848927"/>
    <lineage>
        <taxon>Bacteria</taxon>
        <taxon>Pseudomonadati</taxon>
        <taxon>Pseudomonadota</taxon>
        <taxon>Betaproteobacteria</taxon>
        <taxon>Nitrosomonadales</taxon>
        <taxon>Methylophilaceae</taxon>
        <taxon>Methylobacillus</taxon>
    </lineage>
</organism>
<keyword evidence="6 8" id="KW-0449">Lipoprotein</keyword>
<name>A0ABW8GMK9_9PROT</name>
<dbReference type="RefSeq" id="WP_400882435.1">
    <property type="nucleotide sequence ID" value="NZ_JBIWXY010000002.1"/>
</dbReference>
<evidence type="ECO:0000256" key="2">
    <source>
        <dbReference type="ARBA" id="ARBA00022475"/>
    </source>
</evidence>
<dbReference type="Proteomes" id="UP001617669">
    <property type="component" value="Unassembled WGS sequence"/>
</dbReference>
<reference evidence="8 9" key="1">
    <citation type="submission" date="2024-11" db="EMBL/GenBank/DDBJ databases">
        <authorList>
            <person name="Kaparullina E.N."/>
            <person name="Delegan Y.A."/>
            <person name="Doronina N.V."/>
        </authorList>
    </citation>
    <scope>NUCLEOTIDE SEQUENCE [LARGE SCALE GENOMIC DNA]</scope>
    <source>
        <strain evidence="8 9">7sh_L</strain>
    </source>
</reference>
<evidence type="ECO:0000313" key="9">
    <source>
        <dbReference type="Proteomes" id="UP001617669"/>
    </source>
</evidence>
<comment type="caution">
    <text evidence="8">The sequence shown here is derived from an EMBL/GenBank/DDBJ whole genome shotgun (WGS) entry which is preliminary data.</text>
</comment>
<feature type="signal peptide" evidence="7">
    <location>
        <begin position="1"/>
        <end position="17"/>
    </location>
</feature>
<evidence type="ECO:0000256" key="4">
    <source>
        <dbReference type="ARBA" id="ARBA00023136"/>
    </source>
</evidence>
<evidence type="ECO:0000256" key="6">
    <source>
        <dbReference type="ARBA" id="ARBA00023288"/>
    </source>
</evidence>
<keyword evidence="9" id="KW-1185">Reference proteome</keyword>
<sequence length="44" mass="4780">MKKFTAFLMLCGFIALTGCNTMKGAGQDIQRGGEKLENAADRNK</sequence>